<evidence type="ECO:0000313" key="1">
    <source>
        <dbReference type="EMBL" id="OWU70978.1"/>
    </source>
</evidence>
<dbReference type="Proteomes" id="UP000215377">
    <property type="component" value="Unassembled WGS sequence"/>
</dbReference>
<reference evidence="1 2" key="1">
    <citation type="submission" date="2013-04" db="EMBL/GenBank/DDBJ databases">
        <title>Oceanicola sp. 22II1-22F33 Genome Sequencing.</title>
        <authorList>
            <person name="Lai Q."/>
            <person name="Li G."/>
            <person name="Shao Z."/>
        </authorList>
    </citation>
    <scope>NUCLEOTIDE SEQUENCE [LARGE SCALE GENOMIC DNA]</scope>
    <source>
        <strain evidence="1 2">22II1-22F33</strain>
    </source>
</reference>
<dbReference type="Gene3D" id="2.70.98.10">
    <property type="match status" value="1"/>
</dbReference>
<gene>
    <name evidence="1" type="ORF">ATO3_19240</name>
</gene>
<dbReference type="Pfam" id="PF14486">
    <property type="entry name" value="DUF4432"/>
    <property type="match status" value="1"/>
</dbReference>
<evidence type="ECO:0008006" key="3">
    <source>
        <dbReference type="Google" id="ProtNLM"/>
    </source>
</evidence>
<dbReference type="AlphaFoldDB" id="A0A225NLI0"/>
<dbReference type="EMBL" id="AQQR01000010">
    <property type="protein sequence ID" value="OWU70978.1"/>
    <property type="molecule type" value="Genomic_DNA"/>
</dbReference>
<dbReference type="InterPro" id="IPR027839">
    <property type="entry name" value="DUF4432"/>
</dbReference>
<dbReference type="OrthoDB" id="9791280at2"/>
<evidence type="ECO:0000313" key="2">
    <source>
        <dbReference type="Proteomes" id="UP000215377"/>
    </source>
</evidence>
<keyword evidence="2" id="KW-1185">Reference proteome</keyword>
<accession>A0A225NLI0</accession>
<proteinExistence type="predicted"/>
<sequence>MTRLFGRDWTRAELERLIPDPDRLFGIEHLEVTDGPARGSRILRIEAGAGLRVDVLPDRLCDLGAVWCGDVPFHWTGPMSAIDRTRAVGNTALYGLMQTCGFDHIRAPETVDGQAYPQHGNMLSMPATVMSARAIWDGDTCLYRIEAECAQFDLGRGALKLRRCIDIPLGGREIRVSDRVSVASGSVPVMAMYHVNLGFPFAVDGTRLSLSGQDITGTALDADGITTRPSGPGQCQARLVSTLGPSLELGYDGGGLPIFQVLRNHAAGVGLICLEPATHERQSRASLQAQGALPPSEVGETLRFGVRITFDPTFA</sequence>
<dbReference type="InterPro" id="IPR014718">
    <property type="entry name" value="GH-type_carb-bd"/>
</dbReference>
<protein>
    <recommendedName>
        <fullName evidence="3">DUF4432 domain-containing protein</fullName>
    </recommendedName>
</protein>
<name>A0A225NLI0_9RHOB</name>
<organism evidence="1 2">
    <name type="scientific">Marinibacterium profundimaris</name>
    <dbReference type="NCBI Taxonomy" id="1679460"/>
    <lineage>
        <taxon>Bacteria</taxon>
        <taxon>Pseudomonadati</taxon>
        <taxon>Pseudomonadota</taxon>
        <taxon>Alphaproteobacteria</taxon>
        <taxon>Rhodobacterales</taxon>
        <taxon>Paracoccaceae</taxon>
        <taxon>Marinibacterium</taxon>
    </lineage>
</organism>
<comment type="caution">
    <text evidence="1">The sequence shown here is derived from an EMBL/GenBank/DDBJ whole genome shotgun (WGS) entry which is preliminary data.</text>
</comment>
<dbReference type="RefSeq" id="WP_088651532.1">
    <property type="nucleotide sequence ID" value="NZ_AQQR01000010.1"/>
</dbReference>
<dbReference type="GO" id="GO:0030246">
    <property type="term" value="F:carbohydrate binding"/>
    <property type="evidence" value="ECO:0007669"/>
    <property type="project" value="InterPro"/>
</dbReference>